<comment type="caution">
    <text evidence="2">The sequence shown here is derived from an EMBL/GenBank/DDBJ whole genome shotgun (WGS) entry which is preliminary data.</text>
</comment>
<evidence type="ECO:0000313" key="2">
    <source>
        <dbReference type="EMBL" id="MFD1928808.1"/>
    </source>
</evidence>
<feature type="transmembrane region" description="Helical" evidence="1">
    <location>
        <begin position="12"/>
        <end position="29"/>
    </location>
</feature>
<evidence type="ECO:0008006" key="4">
    <source>
        <dbReference type="Google" id="ProtNLM"/>
    </source>
</evidence>
<sequence>MNQTVEKNKKIISYVYLLIFTVVSEIYLFTKATPYEAINELRFYCYIGMAIFIIGWLMLQNYKSLWINVVITSLILCLVLIQNYNLPELRYEDAQKLIKEQYHIIPEMTHQKVIWSDKGTDLYLVTGTLNGEKRFFSVNPMTKEIGELENPETS</sequence>
<dbReference type="EMBL" id="JBHUGI010000032">
    <property type="protein sequence ID" value="MFD1928808.1"/>
    <property type="molecule type" value="Genomic_DNA"/>
</dbReference>
<feature type="transmembrane region" description="Helical" evidence="1">
    <location>
        <begin position="65"/>
        <end position="86"/>
    </location>
</feature>
<organism evidence="2 3">
    <name type="scientific">Sporosarcina siberiensis</name>
    <dbReference type="NCBI Taxonomy" id="1365606"/>
    <lineage>
        <taxon>Bacteria</taxon>
        <taxon>Bacillati</taxon>
        <taxon>Bacillota</taxon>
        <taxon>Bacilli</taxon>
        <taxon>Bacillales</taxon>
        <taxon>Caryophanaceae</taxon>
        <taxon>Sporosarcina</taxon>
    </lineage>
</organism>
<reference evidence="3" key="1">
    <citation type="journal article" date="2019" name="Int. J. Syst. Evol. Microbiol.">
        <title>The Global Catalogue of Microorganisms (GCM) 10K type strain sequencing project: providing services to taxonomists for standard genome sequencing and annotation.</title>
        <authorList>
            <consortium name="The Broad Institute Genomics Platform"/>
            <consortium name="The Broad Institute Genome Sequencing Center for Infectious Disease"/>
            <person name="Wu L."/>
            <person name="Ma J."/>
        </authorList>
    </citation>
    <scope>NUCLEOTIDE SEQUENCE [LARGE SCALE GENOMIC DNA]</scope>
    <source>
        <strain evidence="3">CGMCC 4.7177</strain>
    </source>
</reference>
<keyword evidence="1" id="KW-0472">Membrane</keyword>
<evidence type="ECO:0000256" key="1">
    <source>
        <dbReference type="SAM" id="Phobius"/>
    </source>
</evidence>
<gene>
    <name evidence="2" type="ORF">ACFSFY_12270</name>
</gene>
<name>A0ABW4SHP8_9BACL</name>
<dbReference type="Proteomes" id="UP001597218">
    <property type="component" value="Unassembled WGS sequence"/>
</dbReference>
<evidence type="ECO:0000313" key="3">
    <source>
        <dbReference type="Proteomes" id="UP001597218"/>
    </source>
</evidence>
<keyword evidence="1" id="KW-0812">Transmembrane</keyword>
<proteinExistence type="predicted"/>
<keyword evidence="1" id="KW-1133">Transmembrane helix</keyword>
<feature type="transmembrane region" description="Helical" evidence="1">
    <location>
        <begin position="41"/>
        <end position="59"/>
    </location>
</feature>
<protein>
    <recommendedName>
        <fullName evidence="4">PH domain-containing protein</fullName>
    </recommendedName>
</protein>
<accession>A0ABW4SHP8</accession>
<dbReference type="RefSeq" id="WP_381538422.1">
    <property type="nucleotide sequence ID" value="NZ_JBHUGI010000032.1"/>
</dbReference>
<keyword evidence="3" id="KW-1185">Reference proteome</keyword>